<dbReference type="Proteomes" id="UP001189429">
    <property type="component" value="Unassembled WGS sequence"/>
</dbReference>
<keyword evidence="4" id="KW-1185">Reference proteome</keyword>
<feature type="coiled-coil region" evidence="1">
    <location>
        <begin position="59"/>
        <end position="93"/>
    </location>
</feature>
<dbReference type="EMBL" id="CAUYUJ010015034">
    <property type="protein sequence ID" value="CAK0849108.1"/>
    <property type="molecule type" value="Genomic_DNA"/>
</dbReference>
<feature type="region of interest" description="Disordered" evidence="2">
    <location>
        <begin position="156"/>
        <end position="185"/>
    </location>
</feature>
<accession>A0ABN9TSE9</accession>
<evidence type="ECO:0000313" key="4">
    <source>
        <dbReference type="Proteomes" id="UP001189429"/>
    </source>
</evidence>
<comment type="caution">
    <text evidence="3">The sequence shown here is derived from an EMBL/GenBank/DDBJ whole genome shotgun (WGS) entry which is preliminary data.</text>
</comment>
<gene>
    <name evidence="3" type="ORF">PCOR1329_LOCUS41877</name>
</gene>
<name>A0ABN9TSE9_9DINO</name>
<evidence type="ECO:0000256" key="1">
    <source>
        <dbReference type="SAM" id="Coils"/>
    </source>
</evidence>
<evidence type="ECO:0000313" key="3">
    <source>
        <dbReference type="EMBL" id="CAK0849108.1"/>
    </source>
</evidence>
<feature type="region of interest" description="Disordered" evidence="2">
    <location>
        <begin position="1"/>
        <end position="20"/>
    </location>
</feature>
<evidence type="ECO:0000256" key="2">
    <source>
        <dbReference type="SAM" id="MobiDB-lite"/>
    </source>
</evidence>
<protein>
    <recommendedName>
        <fullName evidence="5">Tubulin-specific chaperone A</fullName>
    </recommendedName>
</protein>
<keyword evidence="1" id="KW-0175">Coiled coil</keyword>
<organism evidence="3 4">
    <name type="scientific">Prorocentrum cordatum</name>
    <dbReference type="NCBI Taxonomy" id="2364126"/>
    <lineage>
        <taxon>Eukaryota</taxon>
        <taxon>Sar</taxon>
        <taxon>Alveolata</taxon>
        <taxon>Dinophyceae</taxon>
        <taxon>Prorocentrales</taxon>
        <taxon>Prorocentraceae</taxon>
        <taxon>Prorocentrum</taxon>
    </lineage>
</organism>
<feature type="compositionally biased region" description="Low complexity" evidence="2">
    <location>
        <begin position="175"/>
        <end position="185"/>
    </location>
</feature>
<reference evidence="3" key="1">
    <citation type="submission" date="2023-10" db="EMBL/GenBank/DDBJ databases">
        <authorList>
            <person name="Chen Y."/>
            <person name="Shah S."/>
            <person name="Dougan E. K."/>
            <person name="Thang M."/>
            <person name="Chan C."/>
        </authorList>
    </citation>
    <scope>NUCLEOTIDE SEQUENCE [LARGE SCALE GENOMIC DNA]</scope>
</reference>
<evidence type="ECO:0008006" key="5">
    <source>
        <dbReference type="Google" id="ProtNLM"/>
    </source>
</evidence>
<sequence>MPKEPDTELGREQRLNLERHRDSCTVRLSEAQPLGRRAHDVANPKKQLLEKKHRIGKNVEQARAAAVAANAAVEAAEQELSEVLEQLVAKDAEVKQILDTVPKVPKEKGLEAQIVEVIASVESLSELLKARERGGDAASAFTASLKSVMGQLRPSEQACGPALQPSPAPIILKGSSTSSSSRSRT</sequence>
<proteinExistence type="predicted"/>